<evidence type="ECO:0000313" key="8">
    <source>
        <dbReference type="Proteomes" id="UP000248916"/>
    </source>
</evidence>
<protein>
    <submittedName>
        <fullName evidence="7">Uncharacterized membrane protein YbhN (UPF0104 family)</fullName>
    </submittedName>
</protein>
<dbReference type="PANTHER" id="PTHR40277">
    <property type="entry name" value="BLL5419 PROTEIN"/>
    <property type="match status" value="1"/>
</dbReference>
<feature type="transmembrane region" description="Helical" evidence="6">
    <location>
        <begin position="199"/>
        <end position="221"/>
    </location>
</feature>
<feature type="transmembrane region" description="Helical" evidence="6">
    <location>
        <begin position="241"/>
        <end position="263"/>
    </location>
</feature>
<dbReference type="InterPro" id="IPR022791">
    <property type="entry name" value="L-PG_synthase/AglD"/>
</dbReference>
<name>A0A2W7N8F2_9RHOB</name>
<gene>
    <name evidence="7" type="ORF">LX81_02841</name>
</gene>
<evidence type="ECO:0000256" key="5">
    <source>
        <dbReference type="ARBA" id="ARBA00023136"/>
    </source>
</evidence>
<feature type="transmembrane region" description="Helical" evidence="6">
    <location>
        <begin position="131"/>
        <end position="153"/>
    </location>
</feature>
<proteinExistence type="predicted"/>
<keyword evidence="5 6" id="KW-0472">Membrane</keyword>
<dbReference type="AlphaFoldDB" id="A0A2W7N8F2"/>
<keyword evidence="3 6" id="KW-0812">Transmembrane</keyword>
<accession>A0A2W7N8F2</accession>
<organism evidence="7 8">
    <name type="scientific">Palleronia aestuarii</name>
    <dbReference type="NCBI Taxonomy" id="568105"/>
    <lineage>
        <taxon>Bacteria</taxon>
        <taxon>Pseudomonadati</taxon>
        <taxon>Pseudomonadota</taxon>
        <taxon>Alphaproteobacteria</taxon>
        <taxon>Rhodobacterales</taxon>
        <taxon>Roseobacteraceae</taxon>
        <taxon>Palleronia</taxon>
    </lineage>
</organism>
<dbReference type="EMBL" id="QKZL01000013">
    <property type="protein sequence ID" value="PZX14467.1"/>
    <property type="molecule type" value="Genomic_DNA"/>
</dbReference>
<reference evidence="7 8" key="1">
    <citation type="submission" date="2018-06" db="EMBL/GenBank/DDBJ databases">
        <title>Genomic Encyclopedia of Archaeal and Bacterial Type Strains, Phase II (KMG-II): from individual species to whole genera.</title>
        <authorList>
            <person name="Goeker M."/>
        </authorList>
    </citation>
    <scope>NUCLEOTIDE SEQUENCE [LARGE SCALE GENOMIC DNA]</scope>
    <source>
        <strain evidence="7 8">DSM 22009</strain>
    </source>
</reference>
<sequence>MAVVLWFVDPRAAWDELRSARIAPLLGALALSQMVIVASALRWADTCTRLGRSIPIREAVSEYYLSSLFNQVLPGGIAGDAVRAWRGRSRGGALPVARGVAIERMSGQVAMAAALLAGVALGGVPGTGRLVGAFVAGVIAVLAALVIVLKFGADLRRAWGTGPAILAQALLNLAIVAGLVGGFALCARAVGTGMGLADALVVIPVCLAAMLVPVGIGGLGMREGAAAALWPLAGFAAEAGVAASLLFGGVSLLGAMPGLVVLVHRRR</sequence>
<evidence type="ECO:0000256" key="2">
    <source>
        <dbReference type="ARBA" id="ARBA00022475"/>
    </source>
</evidence>
<feature type="transmembrane region" description="Helical" evidence="6">
    <location>
        <begin position="165"/>
        <end position="187"/>
    </location>
</feature>
<dbReference type="GO" id="GO:0005886">
    <property type="term" value="C:plasma membrane"/>
    <property type="evidence" value="ECO:0007669"/>
    <property type="project" value="UniProtKB-SubCell"/>
</dbReference>
<evidence type="ECO:0000256" key="6">
    <source>
        <dbReference type="SAM" id="Phobius"/>
    </source>
</evidence>
<dbReference type="Proteomes" id="UP000248916">
    <property type="component" value="Unassembled WGS sequence"/>
</dbReference>
<dbReference type="Pfam" id="PF03706">
    <property type="entry name" value="LPG_synthase_TM"/>
    <property type="match status" value="1"/>
</dbReference>
<evidence type="ECO:0000313" key="7">
    <source>
        <dbReference type="EMBL" id="PZX14467.1"/>
    </source>
</evidence>
<keyword evidence="2" id="KW-1003">Cell membrane</keyword>
<feature type="transmembrane region" description="Helical" evidence="6">
    <location>
        <begin position="20"/>
        <end position="43"/>
    </location>
</feature>
<dbReference type="PANTHER" id="PTHR40277:SF1">
    <property type="entry name" value="BLL5419 PROTEIN"/>
    <property type="match status" value="1"/>
</dbReference>
<keyword evidence="4 6" id="KW-1133">Transmembrane helix</keyword>
<keyword evidence="8" id="KW-1185">Reference proteome</keyword>
<comment type="subcellular location">
    <subcellularLocation>
        <location evidence="1">Cell membrane</location>
        <topology evidence="1">Multi-pass membrane protein</topology>
    </subcellularLocation>
</comment>
<evidence type="ECO:0000256" key="3">
    <source>
        <dbReference type="ARBA" id="ARBA00022692"/>
    </source>
</evidence>
<evidence type="ECO:0000256" key="4">
    <source>
        <dbReference type="ARBA" id="ARBA00022989"/>
    </source>
</evidence>
<evidence type="ECO:0000256" key="1">
    <source>
        <dbReference type="ARBA" id="ARBA00004651"/>
    </source>
</evidence>
<comment type="caution">
    <text evidence="7">The sequence shown here is derived from an EMBL/GenBank/DDBJ whole genome shotgun (WGS) entry which is preliminary data.</text>
</comment>